<name>A0A5C5VHL5_9BACT</name>
<protein>
    <submittedName>
        <fullName evidence="2">Uncharacterized protein</fullName>
    </submittedName>
</protein>
<gene>
    <name evidence="2" type="ORF">KOR34_24290</name>
</gene>
<evidence type="ECO:0000313" key="3">
    <source>
        <dbReference type="Proteomes" id="UP000316714"/>
    </source>
</evidence>
<evidence type="ECO:0000313" key="2">
    <source>
        <dbReference type="EMBL" id="TWT37477.1"/>
    </source>
</evidence>
<dbReference type="Proteomes" id="UP000316714">
    <property type="component" value="Unassembled WGS sequence"/>
</dbReference>
<reference evidence="2 3" key="1">
    <citation type="submission" date="2019-02" db="EMBL/GenBank/DDBJ databases">
        <title>Deep-cultivation of Planctomycetes and their phenomic and genomic characterization uncovers novel biology.</title>
        <authorList>
            <person name="Wiegand S."/>
            <person name="Jogler M."/>
            <person name="Boedeker C."/>
            <person name="Pinto D."/>
            <person name="Vollmers J."/>
            <person name="Rivas-Marin E."/>
            <person name="Kohn T."/>
            <person name="Peeters S.H."/>
            <person name="Heuer A."/>
            <person name="Rast P."/>
            <person name="Oberbeckmann S."/>
            <person name="Bunk B."/>
            <person name="Jeske O."/>
            <person name="Meyerdierks A."/>
            <person name="Storesund J.E."/>
            <person name="Kallscheuer N."/>
            <person name="Luecker S."/>
            <person name="Lage O.M."/>
            <person name="Pohl T."/>
            <person name="Merkel B.J."/>
            <person name="Hornburger P."/>
            <person name="Mueller R.-W."/>
            <person name="Bruemmer F."/>
            <person name="Labrenz M."/>
            <person name="Spormann A.M."/>
            <person name="Op Den Camp H."/>
            <person name="Overmann J."/>
            <person name="Amann R."/>
            <person name="Jetten M.S.M."/>
            <person name="Mascher T."/>
            <person name="Medema M.H."/>
            <person name="Devos D.P."/>
            <person name="Kaster A.-K."/>
            <person name="Ovreas L."/>
            <person name="Rohde M."/>
            <person name="Galperin M.Y."/>
            <person name="Jogler C."/>
        </authorList>
    </citation>
    <scope>NUCLEOTIDE SEQUENCE [LARGE SCALE GENOMIC DNA]</scope>
    <source>
        <strain evidence="2 3">KOR34</strain>
    </source>
</reference>
<feature type="compositionally biased region" description="Basic residues" evidence="1">
    <location>
        <begin position="27"/>
        <end position="38"/>
    </location>
</feature>
<evidence type="ECO:0000256" key="1">
    <source>
        <dbReference type="SAM" id="MobiDB-lite"/>
    </source>
</evidence>
<organism evidence="2 3">
    <name type="scientific">Posidoniimonas corsicana</name>
    <dbReference type="NCBI Taxonomy" id="1938618"/>
    <lineage>
        <taxon>Bacteria</taxon>
        <taxon>Pseudomonadati</taxon>
        <taxon>Planctomycetota</taxon>
        <taxon>Planctomycetia</taxon>
        <taxon>Pirellulales</taxon>
        <taxon>Lacipirellulaceae</taxon>
        <taxon>Posidoniimonas</taxon>
    </lineage>
</organism>
<accession>A0A5C5VHL5</accession>
<keyword evidence="3" id="KW-1185">Reference proteome</keyword>
<comment type="caution">
    <text evidence="2">The sequence shown here is derived from an EMBL/GenBank/DDBJ whole genome shotgun (WGS) entry which is preliminary data.</text>
</comment>
<feature type="region of interest" description="Disordered" evidence="1">
    <location>
        <begin position="27"/>
        <end position="65"/>
    </location>
</feature>
<sequence length="65" mass="7363">MASITSESLNKELLENKELVAELKKFRHRQAKDRRRSRSLGLAGVNPLPQPKQRKSLPGQLPLSD</sequence>
<dbReference type="RefSeq" id="WP_146564812.1">
    <property type="nucleotide sequence ID" value="NZ_SIHJ01000001.1"/>
</dbReference>
<dbReference type="AlphaFoldDB" id="A0A5C5VHL5"/>
<proteinExistence type="predicted"/>
<dbReference type="EMBL" id="SIHJ01000001">
    <property type="protein sequence ID" value="TWT37477.1"/>
    <property type="molecule type" value="Genomic_DNA"/>
</dbReference>